<dbReference type="RefSeq" id="XP_016970428.1">
    <property type="nucleotide sequence ID" value="XM_017114939.1"/>
</dbReference>
<reference evidence="1" key="3">
    <citation type="submission" date="2025-05" db="UniProtKB">
        <authorList>
            <consortium name="EnsemblMetazoa"/>
        </authorList>
    </citation>
    <scope>IDENTIFICATION</scope>
</reference>
<organism evidence="3">
    <name type="scientific">Drosophila rhopaloa</name>
    <name type="common">Fruit fly</name>
    <dbReference type="NCBI Taxonomy" id="1041015"/>
    <lineage>
        <taxon>Eukaryota</taxon>
        <taxon>Metazoa</taxon>
        <taxon>Ecdysozoa</taxon>
        <taxon>Arthropoda</taxon>
        <taxon>Hexapoda</taxon>
        <taxon>Insecta</taxon>
        <taxon>Pterygota</taxon>
        <taxon>Neoptera</taxon>
        <taxon>Endopterygota</taxon>
        <taxon>Diptera</taxon>
        <taxon>Brachycera</taxon>
        <taxon>Muscomorpha</taxon>
        <taxon>Ephydroidea</taxon>
        <taxon>Drosophilidae</taxon>
        <taxon>Drosophila</taxon>
        <taxon>Sophophora</taxon>
    </lineage>
</organism>
<evidence type="ECO:0000313" key="3">
    <source>
        <dbReference type="RefSeq" id="XP_016970428.1"/>
    </source>
</evidence>
<evidence type="ECO:0000313" key="2">
    <source>
        <dbReference type="Proteomes" id="UP001652680"/>
    </source>
</evidence>
<dbReference type="OrthoDB" id="7808355at2759"/>
<dbReference type="EnsemblMetazoa" id="XM_017114939.2">
    <property type="protein sequence ID" value="XP_016970428.1"/>
    <property type="gene ID" value="LOC108038194"/>
</dbReference>
<dbReference type="AlphaFoldDB" id="A0A6P4E595"/>
<dbReference type="GeneID" id="108038194"/>
<name>A0A6P4E595_DRORH</name>
<reference evidence="3" key="2">
    <citation type="submission" date="2025-04" db="UniProtKB">
        <authorList>
            <consortium name="RefSeq"/>
        </authorList>
    </citation>
    <scope>IDENTIFICATION</scope>
</reference>
<evidence type="ECO:0000313" key="1">
    <source>
        <dbReference type="EnsemblMetazoa" id="XP_016970428.1"/>
    </source>
</evidence>
<keyword evidence="2" id="KW-1185">Reference proteome</keyword>
<dbReference type="Proteomes" id="UP001652680">
    <property type="component" value="Unassembled WGS sequence"/>
</dbReference>
<protein>
    <submittedName>
        <fullName evidence="3">Uncharacterized protein LOC108038194</fullName>
    </submittedName>
</protein>
<sequence>MKLANKNLNQIFKDAGLDLSALTPHRKIEIISVYLTWIRLLMNTWQMTSYCLDGITFIYQTVHLWMVYCTEMVFMF</sequence>
<reference evidence="2" key="1">
    <citation type="journal article" date="2021" name="Elife">
        <title>Highly contiguous assemblies of 101 drosophilid genomes.</title>
        <authorList>
            <person name="Kim B.Y."/>
            <person name="Wang J.R."/>
            <person name="Miller D.E."/>
            <person name="Barmina O."/>
            <person name="Delaney E."/>
            <person name="Thompson A."/>
            <person name="Comeault A.A."/>
            <person name="Peede D."/>
            <person name="D'Agostino E.R."/>
            <person name="Pelaez J."/>
            <person name="Aguilar J.M."/>
            <person name="Haji D."/>
            <person name="Matsunaga T."/>
            <person name="Armstrong E.E."/>
            <person name="Zych M."/>
            <person name="Ogawa Y."/>
            <person name="Stamenkovic-Radak M."/>
            <person name="Jelic M."/>
            <person name="Veselinovic M.S."/>
            <person name="Tanaskovic M."/>
            <person name="Eric P."/>
            <person name="Gao J.J."/>
            <person name="Katoh T.K."/>
            <person name="Toda M.J."/>
            <person name="Watabe H."/>
            <person name="Watada M."/>
            <person name="Davis J.S."/>
            <person name="Moyle L.C."/>
            <person name="Manoli G."/>
            <person name="Bertolini E."/>
            <person name="Kostal V."/>
            <person name="Hawley R.S."/>
            <person name="Takahashi A."/>
            <person name="Jones C.D."/>
            <person name="Price D.K."/>
            <person name="Whiteman N."/>
            <person name="Kopp A."/>
            <person name="Matute D.R."/>
            <person name="Petrov D.A."/>
        </authorList>
    </citation>
    <scope>NUCLEOTIDE SEQUENCE [LARGE SCALE GENOMIC DNA]</scope>
</reference>
<proteinExistence type="predicted"/>
<accession>A0A6P4E595</accession>
<gene>
    <name evidence="3" type="primary">LOC108038194</name>
    <name evidence="1" type="synonym">108038194</name>
</gene>